<accession>A0A7W5E4N9</accession>
<organism evidence="3 4">
    <name type="scientific">Aporhodopirellula rubra</name>
    <dbReference type="NCBI Taxonomy" id="980271"/>
    <lineage>
        <taxon>Bacteria</taxon>
        <taxon>Pseudomonadati</taxon>
        <taxon>Planctomycetota</taxon>
        <taxon>Planctomycetia</taxon>
        <taxon>Pirellulales</taxon>
        <taxon>Pirellulaceae</taxon>
        <taxon>Aporhodopirellula</taxon>
    </lineage>
</organism>
<dbReference type="PANTHER" id="PTHR10579:SF43">
    <property type="entry name" value="ZINC FINGER (C3HC4-TYPE RING FINGER) FAMILY PROTEIN"/>
    <property type="match status" value="1"/>
</dbReference>
<dbReference type="AlphaFoldDB" id="A0A7W5E4N9"/>
<dbReference type="Pfam" id="PF12450">
    <property type="entry name" value="vWF_A"/>
    <property type="match status" value="1"/>
</dbReference>
<proteinExistence type="predicted"/>
<gene>
    <name evidence="3" type="ORF">FHS27_005137</name>
</gene>
<dbReference type="InterPro" id="IPR036465">
    <property type="entry name" value="vWFA_dom_sf"/>
</dbReference>
<feature type="domain" description="VWFA" evidence="2">
    <location>
        <begin position="622"/>
        <end position="796"/>
    </location>
</feature>
<protein>
    <recommendedName>
        <fullName evidence="2">VWFA domain-containing protein</fullName>
    </recommendedName>
</protein>
<reference evidence="3 4" key="1">
    <citation type="submission" date="2020-08" db="EMBL/GenBank/DDBJ databases">
        <title>Genomic Encyclopedia of Type Strains, Phase III (KMG-III): the genomes of soil and plant-associated and newly described type strains.</title>
        <authorList>
            <person name="Whitman W."/>
        </authorList>
    </citation>
    <scope>NUCLEOTIDE SEQUENCE [LARGE SCALE GENOMIC DNA]</scope>
    <source>
        <strain evidence="3 4">CECT 8075</strain>
    </source>
</reference>
<sequence length="965" mass="105280">MNDPSHLPPIDPELEARIVAFVLGEASDFEREQLVSLIEQRPELKAFLNEMESLHGLMHGAASQEPDPAEEDWQLPNQKRAAVLDVIEGTAASDDVVVFKPVRGSWLLEPSVIRKFCAVAAAVLIVGCMGTFAYMSVREPFAMHAGADMSVALDAAAVTAVPLENAEHQSAASQSASDHFYLEERETALPMVANSREERLSEMPSNRPDLLESAVVPGNAITMDSIRRPREVWLELGEESAGGFAGGALSDDDVDAKDMSMFGDGVPGGSVFGDDDQYFDDEIALGVTEGLSLEMEPAAERQSKVSEDDQRALYFGRSSRDKSAADLQRQIQSGQSGRLAGGGEADFGMSDSANDANGRGDNGLLRFSIPQIAEAGKPVQTRGLRVQSEDRFYSGADANVRRDWMYDDTPNASLQDSLGRSIEGKAEASKKTAETKADSRFDFRAGQPTEEFGDVLHDRASVGFEIEELETDGIASIEISDEVLKKDIVAAGIVPTRLPSSGLVDIRAAKQRELLRRSRSRIDLNEKIAANEPFSTFSLHVSDVSFKLARNALANGQWPDAEKVRVEEFVNAFSYGDPMPTPDEKVACQIEQSIHPFVQQRNLLRISMRTAAAGRAAETPLRLTCLLDNSGSMERLDRQETVRRAFALLAGQLKPIDEITLISFARQPRLLADKVAGDKADGLVALIDELPSEGGTNLEAALQLAFEKASERRSDNAQSRIVLLTDGAVNLGDADPSNLSRMITSIRDSGIAFDAAGIIADGLNDEVLESMTRQGDGRYYLLDSIESTDDSFVKQIAGALRPSAKNVKVQVEFNSNRVGRYRLLGFEKHRLNREDFRNDAVDAAEMAAEEAGVAVYEFEAMPGGEGDVGSVSVRFQDLSTGRMIENRWPIPYQADAPRLAESQTSMQIAASAAFLATKLRGEPQAETVELSDLYQMMSSLPERSRQSSRVGELQQMIQQAQQLER</sequence>
<feature type="compositionally biased region" description="Low complexity" evidence="1">
    <location>
        <begin position="954"/>
        <end position="965"/>
    </location>
</feature>
<evidence type="ECO:0000313" key="4">
    <source>
        <dbReference type="Proteomes" id="UP000536179"/>
    </source>
</evidence>
<name>A0A7W5E4N9_9BACT</name>
<keyword evidence="4" id="KW-1185">Reference proteome</keyword>
<feature type="region of interest" description="Disordered" evidence="1">
    <location>
        <begin position="939"/>
        <end position="965"/>
    </location>
</feature>
<dbReference type="SUPFAM" id="SSF53300">
    <property type="entry name" value="vWA-like"/>
    <property type="match status" value="1"/>
</dbReference>
<dbReference type="RefSeq" id="WP_184307772.1">
    <property type="nucleotide sequence ID" value="NZ_JACHXU010000022.1"/>
</dbReference>
<dbReference type="Gene3D" id="3.40.50.410">
    <property type="entry name" value="von Willebrand factor, type A domain"/>
    <property type="match status" value="1"/>
</dbReference>
<dbReference type="InterPro" id="IPR002035">
    <property type="entry name" value="VWF_A"/>
</dbReference>
<dbReference type="InterPro" id="IPR022156">
    <property type="entry name" value="Uncharacterised_YfbK_N"/>
</dbReference>
<dbReference type="InterPro" id="IPR021908">
    <property type="entry name" value="YfbK_C"/>
</dbReference>
<feature type="compositionally biased region" description="Basic and acidic residues" evidence="1">
    <location>
        <begin position="422"/>
        <end position="435"/>
    </location>
</feature>
<dbReference type="Proteomes" id="UP000536179">
    <property type="component" value="Unassembled WGS sequence"/>
</dbReference>
<dbReference type="EMBL" id="JACHXU010000022">
    <property type="protein sequence ID" value="MBB3209297.1"/>
    <property type="molecule type" value="Genomic_DNA"/>
</dbReference>
<feature type="region of interest" description="Disordered" evidence="1">
    <location>
        <begin position="411"/>
        <end position="435"/>
    </location>
</feature>
<dbReference type="InterPro" id="IPR051266">
    <property type="entry name" value="CLCR"/>
</dbReference>
<feature type="region of interest" description="Disordered" evidence="1">
    <location>
        <begin position="316"/>
        <end position="362"/>
    </location>
</feature>
<evidence type="ECO:0000313" key="3">
    <source>
        <dbReference type="EMBL" id="MBB3209297.1"/>
    </source>
</evidence>
<comment type="caution">
    <text evidence="3">The sequence shown here is derived from an EMBL/GenBank/DDBJ whole genome shotgun (WGS) entry which is preliminary data.</text>
</comment>
<evidence type="ECO:0000259" key="2">
    <source>
        <dbReference type="PROSITE" id="PS50234"/>
    </source>
</evidence>
<dbReference type="SMART" id="SM00327">
    <property type="entry name" value="VWA"/>
    <property type="match status" value="1"/>
</dbReference>
<dbReference type="PROSITE" id="PS50234">
    <property type="entry name" value="VWFA"/>
    <property type="match status" value="1"/>
</dbReference>
<evidence type="ECO:0000256" key="1">
    <source>
        <dbReference type="SAM" id="MobiDB-lite"/>
    </source>
</evidence>
<dbReference type="Pfam" id="PF13519">
    <property type="entry name" value="VWA_2"/>
    <property type="match status" value="1"/>
</dbReference>
<dbReference type="Pfam" id="PF12034">
    <property type="entry name" value="YfbK_C"/>
    <property type="match status" value="1"/>
</dbReference>
<dbReference type="PANTHER" id="PTHR10579">
    <property type="entry name" value="CALCIUM-ACTIVATED CHLORIDE CHANNEL REGULATOR"/>
    <property type="match status" value="1"/>
</dbReference>